<name>A0A2K8P575_9MOLU</name>
<dbReference type="OrthoDB" id="392106at2"/>
<keyword evidence="1" id="KW-1133">Transmembrane helix</keyword>
<sequence>MKIIIFPLVTTLFLMSYWGFLTSKDYKIFNQIKKLIDQENKYYKNKKIFNLCLSYFILLLAMSIAFIVLTIVCLIVMSNQIILVQSIISIIYMLMLIAWISLIQNKIKSIYILVKNSKLVIWNRVFNFEEIELIKNDVNRKKIIFKVKEAEGYDFIKVSYHWELKDFLTELKIKTEFI</sequence>
<dbReference type="EMBL" id="CP024968">
    <property type="protein sequence ID" value="ATZ20883.1"/>
    <property type="molecule type" value="Genomic_DNA"/>
</dbReference>
<feature type="transmembrane region" description="Helical" evidence="1">
    <location>
        <begin position="48"/>
        <end position="77"/>
    </location>
</feature>
<accession>A0A2K8P575</accession>
<reference evidence="2 3" key="1">
    <citation type="submission" date="2017-11" db="EMBL/GenBank/DDBJ databases">
        <title>Genome sequence of Mesoplasma coleopterae BARC 779 (ATCC 49583).</title>
        <authorList>
            <person name="Lo W.-S."/>
            <person name="Kuo C.-H."/>
        </authorList>
    </citation>
    <scope>NUCLEOTIDE SEQUENCE [LARGE SCALE GENOMIC DNA]</scope>
    <source>
        <strain evidence="2 3">BARC 779</strain>
    </source>
</reference>
<evidence type="ECO:0000256" key="1">
    <source>
        <dbReference type="SAM" id="Phobius"/>
    </source>
</evidence>
<feature type="transmembrane region" description="Helical" evidence="1">
    <location>
        <begin position="6"/>
        <end position="23"/>
    </location>
</feature>
<dbReference type="KEGG" id="mcol:MCOLE_v1c03690"/>
<feature type="transmembrane region" description="Helical" evidence="1">
    <location>
        <begin position="83"/>
        <end position="103"/>
    </location>
</feature>
<keyword evidence="1" id="KW-0472">Membrane</keyword>
<evidence type="ECO:0000313" key="2">
    <source>
        <dbReference type="EMBL" id="ATZ20883.1"/>
    </source>
</evidence>
<proteinExistence type="predicted"/>
<evidence type="ECO:0000313" key="3">
    <source>
        <dbReference type="Proteomes" id="UP000232221"/>
    </source>
</evidence>
<dbReference type="AlphaFoldDB" id="A0A2K8P575"/>
<gene>
    <name evidence="2" type="ORF">MCOLE_v1c03690</name>
</gene>
<organism evidence="2 3">
    <name type="scientific">Mesoplasma coleopterae</name>
    <dbReference type="NCBI Taxonomy" id="324078"/>
    <lineage>
        <taxon>Bacteria</taxon>
        <taxon>Bacillati</taxon>
        <taxon>Mycoplasmatota</taxon>
        <taxon>Mollicutes</taxon>
        <taxon>Entomoplasmatales</taxon>
        <taxon>Entomoplasmataceae</taxon>
        <taxon>Mesoplasma</taxon>
    </lineage>
</organism>
<protein>
    <recommendedName>
        <fullName evidence="4">DUF5673 domain-containing protein</fullName>
    </recommendedName>
</protein>
<evidence type="ECO:0008006" key="4">
    <source>
        <dbReference type="Google" id="ProtNLM"/>
    </source>
</evidence>
<keyword evidence="1" id="KW-0812">Transmembrane</keyword>
<dbReference type="RefSeq" id="WP_100671548.1">
    <property type="nucleotide sequence ID" value="NZ_CP024968.1"/>
</dbReference>
<dbReference type="Proteomes" id="UP000232221">
    <property type="component" value="Chromosome"/>
</dbReference>
<keyword evidence="3" id="KW-1185">Reference proteome</keyword>